<comment type="caution">
    <text evidence="2">The sequence shown here is derived from an EMBL/GenBank/DDBJ whole genome shotgun (WGS) entry which is preliminary data.</text>
</comment>
<dbReference type="RefSeq" id="WP_317546109.1">
    <property type="nucleotide sequence ID" value="NZ_JAWLKB010000057.1"/>
</dbReference>
<dbReference type="InterPro" id="IPR041409">
    <property type="entry name" value="RE_AspBHI_N"/>
</dbReference>
<proteinExistence type="predicted"/>
<evidence type="ECO:0000313" key="3">
    <source>
        <dbReference type="Proteomes" id="UP001185927"/>
    </source>
</evidence>
<protein>
    <recommendedName>
        <fullName evidence="1">Restriction endonuclease AspBHI N-terminal domain-containing protein</fullName>
    </recommendedName>
</protein>
<dbReference type="EMBL" id="JAWLKB010000057">
    <property type="protein sequence ID" value="MDV6271568.1"/>
    <property type="molecule type" value="Genomic_DNA"/>
</dbReference>
<dbReference type="Proteomes" id="UP001185927">
    <property type="component" value="Unassembled WGS sequence"/>
</dbReference>
<name>A0ABU4C5U6_RHOGO</name>
<organism evidence="2 3">
    <name type="scientific">Rhodococcus globerulus</name>
    <dbReference type="NCBI Taxonomy" id="33008"/>
    <lineage>
        <taxon>Bacteria</taxon>
        <taxon>Bacillati</taxon>
        <taxon>Actinomycetota</taxon>
        <taxon>Actinomycetes</taxon>
        <taxon>Mycobacteriales</taxon>
        <taxon>Nocardiaceae</taxon>
        <taxon>Rhodococcus</taxon>
    </lineage>
</organism>
<evidence type="ECO:0000313" key="2">
    <source>
        <dbReference type="EMBL" id="MDV6271568.1"/>
    </source>
</evidence>
<sequence length="139" mass="14536">MPTDNRTIPFEDLADADLYVGAVYLGGRQGAAADDPLAKLLPVGNQGGFRHTGSPTKGTVRLSVLDTSSAEAEWPDALDPGTGSDVVELRTLAMSGCGVQRGPRTCPTATAPSAKFARAVASRERAHGWSAIRRAPCRC</sequence>
<dbReference type="Pfam" id="PF18062">
    <property type="entry name" value="RE_AspBHI_N"/>
    <property type="match status" value="1"/>
</dbReference>
<accession>A0ABU4C5U6</accession>
<feature type="domain" description="Restriction endonuclease AspBHI N-terminal" evidence="1">
    <location>
        <begin position="31"/>
        <end position="83"/>
    </location>
</feature>
<keyword evidence="3" id="KW-1185">Reference proteome</keyword>
<reference evidence="2 3" key="1">
    <citation type="submission" date="2023-10" db="EMBL/GenBank/DDBJ databases">
        <title>Development of a sustainable strategy for remediation of hydrocarbon-contaminated territories based on the waste exchange concept.</title>
        <authorList>
            <person name="Krivoruchko A."/>
        </authorList>
    </citation>
    <scope>NUCLEOTIDE SEQUENCE [LARGE SCALE GENOMIC DNA]</scope>
    <source>
        <strain evidence="2 3">IEGM 1203</strain>
    </source>
</reference>
<dbReference type="Gene3D" id="2.30.280.20">
    <property type="match status" value="1"/>
</dbReference>
<evidence type="ECO:0000259" key="1">
    <source>
        <dbReference type="Pfam" id="PF18062"/>
    </source>
</evidence>
<gene>
    <name evidence="2" type="ORF">R3Q16_33775</name>
</gene>